<feature type="coiled-coil region" evidence="1">
    <location>
        <begin position="402"/>
        <end position="446"/>
    </location>
</feature>
<sequence length="599" mass="68782">MDRTKLSAITKTNPKPVSVFYVWYTELCRRLNINPSTAVKPAKPKCQTVLDFVADRLKVEEWTPLLSALRQDASLHVITVRSRIGNCQFLHEVDTKEKAKNIKRKYGSIWTAYILKQLLKSMSHSLRCTQVLTYLELDGLPLFMQYLEPLLQALKKNNTLKTLSFSNCSIQDSGCQLVCSYLRFTPNIEVLNLTGCNLSPASGEHLGKLIKYQQINRYCESWHHSLRYENPDAGKMRGIKRITINCNAYFGDTGLNFILDELEDDLWVKALDLQKCGLSENSANRIIDIVEYNKTLEIVDLRQNELLSLSTVEKVLQILKERQQYGTPAEFQWGASAVTLTWSSIYSATSKASFGSHITRNIHKTQSAPVKHAASKLSGVTWDPSLRKTKTVEVIQKQPLKLNNLTDTKKQVLALNDKLRKEIHKRIEIEKRNEELQSQLNQIKFKSSNQIKTFSGLPKRCSERADRTQTMVNNKVKKEPHIKKIEIKNYINKETSPKKTVVLRRKEVANSDMTMKKEIYTVGLKNNKKKPPNNVYEILEKLLNSGQALDTKIEDEMLNYFSVSPKQQRIQSKESEQMSVSNSQVSLYKYLEELKSEKI</sequence>
<dbReference type="AlphaFoldDB" id="A0ABD1F7B2"/>
<dbReference type="Gene3D" id="3.80.10.10">
    <property type="entry name" value="Ribonuclease Inhibitor"/>
    <property type="match status" value="2"/>
</dbReference>
<dbReference type="Pfam" id="PF13516">
    <property type="entry name" value="LRR_6"/>
    <property type="match status" value="1"/>
</dbReference>
<comment type="caution">
    <text evidence="2">The sequence shown here is derived from an EMBL/GenBank/DDBJ whole genome shotgun (WGS) entry which is preliminary data.</text>
</comment>
<dbReference type="PANTHER" id="PTHR24110:SF3">
    <property type="entry name" value="CENTROSOMAL PROTEIN OF 78 KDA"/>
    <property type="match status" value="1"/>
</dbReference>
<reference evidence="2 3" key="1">
    <citation type="submission" date="2024-05" db="EMBL/GenBank/DDBJ databases">
        <title>Genetic variation in Jamaican populations of the coffee berry borer (Hypothenemus hampei).</title>
        <authorList>
            <person name="Errbii M."/>
            <person name="Myrie A."/>
        </authorList>
    </citation>
    <scope>NUCLEOTIDE SEQUENCE [LARGE SCALE GENOMIC DNA]</scope>
    <source>
        <strain evidence="2">JA-Hopewell-2020-01-JO</strain>
        <tissue evidence="2">Whole body</tissue>
    </source>
</reference>
<protein>
    <recommendedName>
        <fullName evidence="4">Centrosomal protein of 78 kDa</fullName>
    </recommendedName>
</protein>
<dbReference type="InterPro" id="IPR032675">
    <property type="entry name" value="LRR_dom_sf"/>
</dbReference>
<accession>A0ABD1F7B2</accession>
<keyword evidence="3" id="KW-1185">Reference proteome</keyword>
<dbReference type="PANTHER" id="PTHR24110">
    <property type="entry name" value="CENTROSOMAL PROTEIN OF 78 KDA"/>
    <property type="match status" value="1"/>
</dbReference>
<dbReference type="EMBL" id="JBDJPC010000002">
    <property type="protein sequence ID" value="KAL1513471.1"/>
    <property type="molecule type" value="Genomic_DNA"/>
</dbReference>
<dbReference type="Proteomes" id="UP001566132">
    <property type="component" value="Unassembled WGS sequence"/>
</dbReference>
<evidence type="ECO:0008006" key="4">
    <source>
        <dbReference type="Google" id="ProtNLM"/>
    </source>
</evidence>
<dbReference type="InterPro" id="IPR026212">
    <property type="entry name" value="Cep78"/>
</dbReference>
<proteinExistence type="predicted"/>
<evidence type="ECO:0000313" key="2">
    <source>
        <dbReference type="EMBL" id="KAL1513471.1"/>
    </source>
</evidence>
<evidence type="ECO:0000256" key="1">
    <source>
        <dbReference type="SAM" id="Coils"/>
    </source>
</evidence>
<dbReference type="SUPFAM" id="SSF52047">
    <property type="entry name" value="RNI-like"/>
    <property type="match status" value="1"/>
</dbReference>
<evidence type="ECO:0000313" key="3">
    <source>
        <dbReference type="Proteomes" id="UP001566132"/>
    </source>
</evidence>
<name>A0ABD1F7B2_HYPHA</name>
<gene>
    <name evidence="2" type="ORF">ABEB36_002877</name>
</gene>
<dbReference type="SMART" id="SM00368">
    <property type="entry name" value="LRR_RI"/>
    <property type="match status" value="3"/>
</dbReference>
<keyword evidence="1" id="KW-0175">Coiled coil</keyword>
<organism evidence="2 3">
    <name type="scientific">Hypothenemus hampei</name>
    <name type="common">Coffee berry borer</name>
    <dbReference type="NCBI Taxonomy" id="57062"/>
    <lineage>
        <taxon>Eukaryota</taxon>
        <taxon>Metazoa</taxon>
        <taxon>Ecdysozoa</taxon>
        <taxon>Arthropoda</taxon>
        <taxon>Hexapoda</taxon>
        <taxon>Insecta</taxon>
        <taxon>Pterygota</taxon>
        <taxon>Neoptera</taxon>
        <taxon>Endopterygota</taxon>
        <taxon>Coleoptera</taxon>
        <taxon>Polyphaga</taxon>
        <taxon>Cucujiformia</taxon>
        <taxon>Curculionidae</taxon>
        <taxon>Scolytinae</taxon>
        <taxon>Hypothenemus</taxon>
    </lineage>
</organism>
<dbReference type="InterPro" id="IPR001611">
    <property type="entry name" value="Leu-rich_rpt"/>
</dbReference>
<dbReference type="PRINTS" id="PR02062">
    <property type="entry name" value="CENTROSOME78"/>
</dbReference>